<proteinExistence type="predicted"/>
<evidence type="ECO:0000313" key="2">
    <source>
        <dbReference type="Proteomes" id="UP000696280"/>
    </source>
</evidence>
<organism evidence="1 2">
    <name type="scientific">Hymenoscyphus fraxineus</name>
    <dbReference type="NCBI Taxonomy" id="746836"/>
    <lineage>
        <taxon>Eukaryota</taxon>
        <taxon>Fungi</taxon>
        <taxon>Dikarya</taxon>
        <taxon>Ascomycota</taxon>
        <taxon>Pezizomycotina</taxon>
        <taxon>Leotiomycetes</taxon>
        <taxon>Helotiales</taxon>
        <taxon>Helotiaceae</taxon>
        <taxon>Hymenoscyphus</taxon>
    </lineage>
</organism>
<evidence type="ECO:0000313" key="1">
    <source>
        <dbReference type="EMBL" id="CAG8948716.1"/>
    </source>
</evidence>
<name>A0A9N9KKR4_9HELO</name>
<dbReference type="AlphaFoldDB" id="A0A9N9KKR4"/>
<dbReference type="EMBL" id="CAJVRL010000001">
    <property type="protein sequence ID" value="CAG8948716.1"/>
    <property type="molecule type" value="Genomic_DNA"/>
</dbReference>
<protein>
    <submittedName>
        <fullName evidence="1">Uncharacterized protein</fullName>
    </submittedName>
</protein>
<dbReference type="Proteomes" id="UP000696280">
    <property type="component" value="Unassembled WGS sequence"/>
</dbReference>
<sequence length="201" mass="22894">MAHTVYRVRQIPSKWRYEDLEEELRTEYKLGVTIHSFASHNQKRCNMNVAIVSFDGVTEKLRQNDNGSWHPLIKSARTGAKGVVLDLDINFDGFTPISDVETDQDHNIDFIVVHGWGSHAYGGFCYKGDGARTSWLHKVANEFSELRIWFYGYQSSLNDERIMSSIDTWANGFRHSLCGLRQSEEVSNSPSIGSSFLLTLL</sequence>
<comment type="caution">
    <text evidence="1">The sequence shown here is derived from an EMBL/GenBank/DDBJ whole genome shotgun (WGS) entry which is preliminary data.</text>
</comment>
<gene>
    <name evidence="1" type="ORF">HYFRA_00001837</name>
</gene>
<keyword evidence="2" id="KW-1185">Reference proteome</keyword>
<reference evidence="1" key="1">
    <citation type="submission" date="2021-07" db="EMBL/GenBank/DDBJ databases">
        <authorList>
            <person name="Durling M."/>
        </authorList>
    </citation>
    <scope>NUCLEOTIDE SEQUENCE</scope>
</reference>
<dbReference type="OrthoDB" id="5086500at2759"/>
<accession>A0A9N9KKR4</accession>